<dbReference type="GO" id="GO:0051301">
    <property type="term" value="P:cell division"/>
    <property type="evidence" value="ECO:0007669"/>
    <property type="project" value="UniProtKB-KW"/>
</dbReference>
<comment type="caution">
    <text evidence="15">The sequence shown here is derived from an EMBL/GenBank/DDBJ whole genome shotgun (WGS) entry which is preliminary data.</text>
</comment>
<evidence type="ECO:0000256" key="8">
    <source>
        <dbReference type="ARBA" id="ARBA00023054"/>
    </source>
</evidence>
<keyword evidence="8 12" id="KW-0175">Coiled coil</keyword>
<feature type="region of interest" description="Disordered" evidence="13">
    <location>
        <begin position="79"/>
        <end position="110"/>
    </location>
</feature>
<dbReference type="FunFam" id="3.30.70.1620:FF:000017">
    <property type="entry name" value="Structural maintenance of chromosomes protein"/>
    <property type="match status" value="1"/>
</dbReference>
<keyword evidence="10" id="KW-0539">Nucleus</keyword>
<keyword evidence="9" id="KW-0226">DNA condensation</keyword>
<dbReference type="FunFam" id="3.40.50.300:FF:000585">
    <property type="entry name" value="Structural maintenance of chromosomes 4"/>
    <property type="match status" value="1"/>
</dbReference>
<feature type="region of interest" description="Disordered" evidence="13">
    <location>
        <begin position="163"/>
        <end position="184"/>
    </location>
</feature>
<evidence type="ECO:0000313" key="15">
    <source>
        <dbReference type="EMBL" id="KAG5479859.1"/>
    </source>
</evidence>
<evidence type="ECO:0000256" key="1">
    <source>
        <dbReference type="ARBA" id="ARBA00004123"/>
    </source>
</evidence>
<protein>
    <recommendedName>
        <fullName evidence="3">Structural maintenance of chromosomes protein 4</fullName>
    </recommendedName>
</protein>
<feature type="region of interest" description="Disordered" evidence="13">
    <location>
        <begin position="302"/>
        <end position="343"/>
    </location>
</feature>
<name>A0A836GVG5_9TRYP</name>
<keyword evidence="6" id="KW-0498">Mitosis</keyword>
<dbReference type="GO" id="GO:0005524">
    <property type="term" value="F:ATP binding"/>
    <property type="evidence" value="ECO:0007669"/>
    <property type="project" value="UniProtKB-KW"/>
</dbReference>
<keyword evidence="5" id="KW-0547">Nucleotide-binding</keyword>
<dbReference type="PANTHER" id="PTHR18937:SF172">
    <property type="entry name" value="STRUCTURAL MAINTENANCE OF CHROMOSOMES PROTEIN"/>
    <property type="match status" value="1"/>
</dbReference>
<feature type="domain" description="SMC hinge" evidence="14">
    <location>
        <begin position="997"/>
        <end position="1115"/>
    </location>
</feature>
<feature type="compositionally biased region" description="Pro residues" evidence="13">
    <location>
        <begin position="87"/>
        <end position="98"/>
    </location>
</feature>
<dbReference type="SUPFAM" id="SSF75553">
    <property type="entry name" value="Smc hinge domain"/>
    <property type="match status" value="1"/>
</dbReference>
<dbReference type="GO" id="GO:0007076">
    <property type="term" value="P:mitotic chromosome condensation"/>
    <property type="evidence" value="ECO:0007669"/>
    <property type="project" value="TreeGrafter"/>
</dbReference>
<dbReference type="EMBL" id="JAFHLR010000021">
    <property type="protein sequence ID" value="KAG5479859.1"/>
    <property type="molecule type" value="Genomic_DNA"/>
</dbReference>
<dbReference type="SUPFAM" id="SSF52540">
    <property type="entry name" value="P-loop containing nucleoside triphosphate hydrolases"/>
    <property type="match status" value="1"/>
</dbReference>
<feature type="region of interest" description="Disordered" evidence="13">
    <location>
        <begin position="789"/>
        <end position="812"/>
    </location>
</feature>
<sequence>MSVAYHDLSLSVCLHIDRNPLVIPVSLSCTRRCTPLSPFSAVCRRRSGTTSLRCSLALPTRVFRAAIACARAYPTPSPYATRHPRHLPPSSPSLPPPPTHRRTAACATTEKDRRKVCLGATRRHRTLLSTQHVQLSLTAFRCRLVSSFRRKLVCRLSCLADRSPSPPPHTHTSPRNCPAQHPTSRPLCKLAGKRQAEQGRKRQRWQHRHTSTRAGGQIEGEETCVCVCVCRVRWVRKGFGLLPLTAHLLFARIRFVFHRCCVTQREIHSHTRAQRGRGGGPEASERHRFCFFLVDIDSHKMPPRKGSARKTVTVATKRHADGTPVSVKKERREDEEAGDIHAEEMHKAVLVEQLHQEEERKRADEQLEDAVGDNDEAAPGSREGSQEGPEGEAAQGQESYGARDSGSGSDDSTSSLSSAARLSTCTPPHFSSARTSGTELELIHLSMATTDMAHREDARGGKDCDSLTPHSRLVIRDIDVENFKSYYGSHRIGPFHKTFTAVIGPNGSGKSNVIDSMLFVFGRNAKKIRLEKLAEVIHNSAAHPNLSYASVTVNFVRLSETAAQEKDAEQRQEVAGSGLSIKREVFRSGASQYYIDGVRRTQKDVMECLIAQGVDLDHNRFLILQGEVEQIALMKPKAEKEGEEGLLEYLDDLIGTSEFVGRISDMTAAAETAQLARLEALDRERKLKAEREALDEAKNSTLSFVTKDNQLQKTLIVMCQLRMRGIEEKLEEPRRLLAEIDERIKSMENEVAQRREEKAKAEEASNAAKRHVSEVQRARDAVRARRQSAEAHLEQVKSGADQEEKARKKVADQLRKAKEELQRAILHQQDAEREAAIHQQNHKEAAEAVARLQLEHNTLSEELLPKLRPLRQQLEEKKEKLAPYKRAVTEAKEQLRTVQSRLDGLADSVAKKQKQVEDLAALTARNEARVAELERLLRDADRKDLQEEVLRVQDQIGESARRKYAINNSIQELKNAFRDGEADDRAMEFLLAQRSLKGYYGTLRQLGRIDDQYDVAAGVASNAWGFHVVEDRQTATAALELLKQNNIGRATMMVVSEVEREVGPRMAKSFQCPNPKVRRLFDLIRPTNSKFRSVFYQAVRDTLVVETLTEARETAFGGGKRNAMTAGASSVSVGGAANQQRYRVVTVKGELVEPSGTITGGGAAPRGAKLKAARSPQDKQSIKDDLQRLQQDLVQAAEEERALNVRLHQLHEQESQVYPEKLRKLRHELNTLIAKVDGDTARLASLRGELEHSTREQEGKRAECKQAVYDCEVALQKAEKAYIAHQAEVEALEAQVDEAGGARFKTVSASLTAQQERTDAEEASLRACRRQAQKHRATQDRKAADIADYERQLKKLEEEAQDSVKEKLKECVEMLEKLVQELNGAEAQLANAQAAAEEARAAVPVANGAALNAQKKLDDEQRYRQTEAAKIADALQELSKFQQKIEGCEEKIRENAELYGKETLGEGEAGDEEDQDAEGDDDDDDEDDDTDGGETTHGRKRARAHSGRGTSEAAPPTSSVRGPSACAPAPPLSKRAHVELRHMTFRLTPEELDGCDYDRSVHLAKALSEETKRLHSEIDFRAVALWRERDVAHRQAKATYEAKKRLSDEAERELQTLKDSRRQAFMHTFEHIRQRLKEVYQLLTHGGDADMELVDVNDPFEGVNFVVRPPKKSWKQISNLSGGEKTLSSLALIFSLHYIKPTPIYVMDEIDAALDFRNVSIVANYVLRQARSAQFIIISLRNNMFEEAHQLIGVCKVNDTTSTLVLMPRSFRRLIGQQLAEAAEEQRRQRSERRRSRQQNIEARVGVSANGSNADGHARSPRTSTVHQPQTPSSGARPTDGDASPTSASSWPRSSGEISDVRGSRKSVRFSGVTAAAPEVDHTHCVLQSPASHCGNPSLHLPH</sequence>
<dbReference type="InterPro" id="IPR003395">
    <property type="entry name" value="RecF/RecN/SMC_N"/>
</dbReference>
<dbReference type="SMART" id="SM00968">
    <property type="entry name" value="SMC_hinge"/>
    <property type="match status" value="1"/>
</dbReference>
<feature type="compositionally biased region" description="Acidic residues" evidence="13">
    <location>
        <begin position="366"/>
        <end position="376"/>
    </location>
</feature>
<reference evidence="16" key="2">
    <citation type="journal article" date="2021" name="Sci. Data">
        <title>Chromosome-scale genome sequencing, assembly and annotation of six genomes from subfamily Leishmaniinae.</title>
        <authorList>
            <person name="Almutairi H."/>
            <person name="Urbaniak M.D."/>
            <person name="Bates M.D."/>
            <person name="Jariyapan N."/>
            <person name="Kwakye-Nuako G."/>
            <person name="Thomaz Soccol V."/>
            <person name="Al-Salem W.S."/>
            <person name="Dillon R.J."/>
            <person name="Bates P.A."/>
            <person name="Gatherer D."/>
        </authorList>
    </citation>
    <scope>NUCLEOTIDE SEQUENCE [LARGE SCALE GENOMIC DNA]</scope>
</reference>
<evidence type="ECO:0000259" key="14">
    <source>
        <dbReference type="SMART" id="SM00968"/>
    </source>
</evidence>
<evidence type="ECO:0000256" key="10">
    <source>
        <dbReference type="ARBA" id="ARBA00023242"/>
    </source>
</evidence>
<gene>
    <name evidence="15" type="ORF">LSCM4_05867</name>
</gene>
<evidence type="ECO:0000256" key="7">
    <source>
        <dbReference type="ARBA" id="ARBA00022840"/>
    </source>
</evidence>
<reference evidence="16" key="1">
    <citation type="journal article" date="2021" name="Microbiol. Resour. Announc.">
        <title>LGAAP: Leishmaniinae Genome Assembly and Annotation Pipeline.</title>
        <authorList>
            <person name="Almutairi H."/>
            <person name="Urbaniak M.D."/>
            <person name="Bates M.D."/>
            <person name="Jariyapan N."/>
            <person name="Kwakye-Nuako G."/>
            <person name="Thomaz-Soccol V."/>
            <person name="Al-Salem W.S."/>
            <person name="Dillon R.J."/>
            <person name="Bates P.A."/>
            <person name="Gatherer D."/>
        </authorList>
    </citation>
    <scope>NUCLEOTIDE SEQUENCE [LARGE SCALE GENOMIC DNA]</scope>
</reference>
<dbReference type="InterPro" id="IPR010935">
    <property type="entry name" value="SMC_hinge"/>
</dbReference>
<comment type="similarity">
    <text evidence="2">Belongs to the SMC family. SMC4 subfamily.</text>
</comment>
<keyword evidence="16" id="KW-1185">Reference proteome</keyword>
<keyword evidence="7" id="KW-0067">ATP-binding</keyword>
<feature type="region of interest" description="Disordered" evidence="13">
    <location>
        <begin position="1459"/>
        <end position="1532"/>
    </location>
</feature>
<evidence type="ECO:0000256" key="11">
    <source>
        <dbReference type="ARBA" id="ARBA00023306"/>
    </source>
</evidence>
<feature type="coiled-coil region" evidence="12">
    <location>
        <begin position="1593"/>
        <end position="1623"/>
    </location>
</feature>
<evidence type="ECO:0000313" key="16">
    <source>
        <dbReference type="Proteomes" id="UP000674143"/>
    </source>
</evidence>
<dbReference type="FunFam" id="1.20.1060.20:FF:000011">
    <property type="entry name" value="Structural maintenance of chromosomes protein"/>
    <property type="match status" value="1"/>
</dbReference>
<evidence type="ECO:0000256" key="6">
    <source>
        <dbReference type="ARBA" id="ARBA00022776"/>
    </source>
</evidence>
<feature type="compositionally biased region" description="Low complexity" evidence="13">
    <location>
        <begin position="386"/>
        <end position="424"/>
    </location>
</feature>
<dbReference type="Proteomes" id="UP000674143">
    <property type="component" value="Unassembled WGS sequence"/>
</dbReference>
<dbReference type="PANTHER" id="PTHR18937">
    <property type="entry name" value="STRUCTURAL MAINTENANCE OF CHROMOSOMES SMC FAMILY MEMBER"/>
    <property type="match status" value="1"/>
</dbReference>
<evidence type="ECO:0000256" key="2">
    <source>
        <dbReference type="ARBA" id="ARBA00006005"/>
    </source>
</evidence>
<feature type="compositionally biased region" description="Low complexity" evidence="13">
    <location>
        <begin position="1843"/>
        <end position="1855"/>
    </location>
</feature>
<feature type="compositionally biased region" description="Basic and acidic residues" evidence="13">
    <location>
        <begin position="355"/>
        <end position="365"/>
    </location>
</feature>
<feature type="compositionally biased region" description="Polar residues" evidence="13">
    <location>
        <begin position="1821"/>
        <end position="1836"/>
    </location>
</feature>
<dbReference type="GO" id="GO:0005634">
    <property type="term" value="C:nucleus"/>
    <property type="evidence" value="ECO:0007669"/>
    <property type="project" value="UniProtKB-SubCell"/>
</dbReference>
<evidence type="ECO:0000256" key="13">
    <source>
        <dbReference type="SAM" id="MobiDB-lite"/>
    </source>
</evidence>
<organism evidence="15 16">
    <name type="scientific">Leishmania orientalis</name>
    <dbReference type="NCBI Taxonomy" id="2249476"/>
    <lineage>
        <taxon>Eukaryota</taxon>
        <taxon>Discoba</taxon>
        <taxon>Euglenozoa</taxon>
        <taxon>Kinetoplastea</taxon>
        <taxon>Metakinetoplastina</taxon>
        <taxon>Trypanosomatida</taxon>
        <taxon>Trypanosomatidae</taxon>
        <taxon>Leishmaniinae</taxon>
        <taxon>Leishmania</taxon>
    </lineage>
</organism>
<dbReference type="InterPro" id="IPR036277">
    <property type="entry name" value="SMC_hinge_sf"/>
</dbReference>
<comment type="subcellular location">
    <subcellularLocation>
        <location evidence="1">Nucleus</location>
    </subcellularLocation>
</comment>
<evidence type="ECO:0000256" key="5">
    <source>
        <dbReference type="ARBA" id="ARBA00022741"/>
    </source>
</evidence>
<feature type="compositionally biased region" description="Acidic residues" evidence="13">
    <location>
        <begin position="1468"/>
        <end position="1492"/>
    </location>
</feature>
<dbReference type="Gene3D" id="3.40.50.300">
    <property type="entry name" value="P-loop containing nucleotide triphosphate hydrolases"/>
    <property type="match status" value="2"/>
</dbReference>
<dbReference type="RefSeq" id="XP_067063570.1">
    <property type="nucleotide sequence ID" value="XM_067207797.1"/>
</dbReference>
<dbReference type="Gene3D" id="3.30.70.1620">
    <property type="match status" value="1"/>
</dbReference>
<feature type="compositionally biased region" description="Basic and acidic residues" evidence="13">
    <location>
        <begin position="327"/>
        <end position="343"/>
    </location>
</feature>
<dbReference type="Pfam" id="PF02463">
    <property type="entry name" value="SMC_N"/>
    <property type="match status" value="1"/>
</dbReference>
<evidence type="ECO:0000256" key="3">
    <source>
        <dbReference type="ARBA" id="ARBA00018693"/>
    </source>
</evidence>
<dbReference type="Gene3D" id="1.20.1060.20">
    <property type="match status" value="1"/>
</dbReference>
<keyword evidence="11" id="KW-0131">Cell cycle</keyword>
<evidence type="ECO:0000256" key="9">
    <source>
        <dbReference type="ARBA" id="ARBA00023067"/>
    </source>
</evidence>
<dbReference type="KEGG" id="loi:92361731"/>
<evidence type="ECO:0000256" key="4">
    <source>
        <dbReference type="ARBA" id="ARBA00022618"/>
    </source>
</evidence>
<dbReference type="InterPro" id="IPR027417">
    <property type="entry name" value="P-loop_NTPase"/>
</dbReference>
<dbReference type="Pfam" id="PF06470">
    <property type="entry name" value="SMC_hinge"/>
    <property type="match status" value="1"/>
</dbReference>
<dbReference type="FunFam" id="3.40.50.300:FF:000481">
    <property type="entry name" value="Structural maintenance of chromosomes 4"/>
    <property type="match status" value="1"/>
</dbReference>
<dbReference type="GeneID" id="92361731"/>
<accession>A0A836GVG5</accession>
<keyword evidence="4" id="KW-0132">Cell division</keyword>
<feature type="coiled-coil region" evidence="12">
    <location>
        <begin position="1179"/>
        <end position="1206"/>
    </location>
</feature>
<feature type="region of interest" description="Disordered" evidence="13">
    <location>
        <begin position="1785"/>
        <end position="1865"/>
    </location>
</feature>
<dbReference type="GO" id="GO:0000796">
    <property type="term" value="C:condensin complex"/>
    <property type="evidence" value="ECO:0007669"/>
    <property type="project" value="TreeGrafter"/>
</dbReference>
<feature type="region of interest" description="Disordered" evidence="13">
    <location>
        <begin position="355"/>
        <end position="437"/>
    </location>
</feature>
<proteinExistence type="inferred from homology"/>
<evidence type="ECO:0000256" key="12">
    <source>
        <dbReference type="SAM" id="Coils"/>
    </source>
</evidence>
<feature type="coiled-coil region" evidence="12">
    <location>
        <begin position="1339"/>
        <end position="1402"/>
    </location>
</feature>